<dbReference type="RefSeq" id="WP_332082712.1">
    <property type="nucleotide sequence ID" value="NZ_JAZHYN010000052.1"/>
</dbReference>
<dbReference type="EMBL" id="JAZHYN010000052">
    <property type="protein sequence ID" value="MEF3367669.1"/>
    <property type="molecule type" value="Genomic_DNA"/>
</dbReference>
<organism evidence="1 2">
    <name type="scientific">Methylocystis borbori</name>
    <dbReference type="NCBI Taxonomy" id="3118750"/>
    <lineage>
        <taxon>Bacteria</taxon>
        <taxon>Pseudomonadati</taxon>
        <taxon>Pseudomonadota</taxon>
        <taxon>Alphaproteobacteria</taxon>
        <taxon>Hyphomicrobiales</taxon>
        <taxon>Methylocystaceae</taxon>
        <taxon>Methylocystis</taxon>
    </lineage>
</organism>
<dbReference type="Proteomes" id="UP001350748">
    <property type="component" value="Unassembled WGS sequence"/>
</dbReference>
<evidence type="ECO:0000313" key="2">
    <source>
        <dbReference type="Proteomes" id="UP001350748"/>
    </source>
</evidence>
<proteinExistence type="predicted"/>
<protein>
    <submittedName>
        <fullName evidence="1">Uncharacterized protein</fullName>
    </submittedName>
</protein>
<gene>
    <name evidence="1" type="ORF">V3H18_14105</name>
</gene>
<evidence type="ECO:0000313" key="1">
    <source>
        <dbReference type="EMBL" id="MEF3367669.1"/>
    </source>
</evidence>
<name>A0ABU7XJW7_9HYPH</name>
<sequence>MQTIVSTARAVAASSTVRTLARLPARVVRRVIVAPSAFIDAIERFATKY</sequence>
<accession>A0ABU7XJW7</accession>
<reference evidence="1 2" key="1">
    <citation type="submission" date="2024-02" db="EMBL/GenBank/DDBJ databases">
        <authorList>
            <person name="Grouzdev D."/>
        </authorList>
    </citation>
    <scope>NUCLEOTIDE SEQUENCE [LARGE SCALE GENOMIC DNA]</scope>
    <source>
        <strain evidence="1 2">9N</strain>
    </source>
</reference>
<comment type="caution">
    <text evidence="1">The sequence shown here is derived from an EMBL/GenBank/DDBJ whole genome shotgun (WGS) entry which is preliminary data.</text>
</comment>
<keyword evidence="2" id="KW-1185">Reference proteome</keyword>